<comment type="caution">
    <text evidence="6">The sequence shown here is derived from an EMBL/GenBank/DDBJ whole genome shotgun (WGS) entry which is preliminary data.</text>
</comment>
<dbReference type="GO" id="GO:0022857">
    <property type="term" value="F:transmembrane transporter activity"/>
    <property type="evidence" value="ECO:0007669"/>
    <property type="project" value="TreeGrafter"/>
</dbReference>
<dbReference type="Proteomes" id="UP001160148">
    <property type="component" value="Unassembled WGS sequence"/>
</dbReference>
<dbReference type="PANTHER" id="PTHR23507:SF39">
    <property type="entry name" value="GH23453P-RELATED"/>
    <property type="match status" value="1"/>
</dbReference>
<dbReference type="PANTHER" id="PTHR23507">
    <property type="entry name" value="ZGC:174356"/>
    <property type="match status" value="1"/>
</dbReference>
<evidence type="ECO:0000256" key="2">
    <source>
        <dbReference type="ARBA" id="ARBA00022692"/>
    </source>
</evidence>
<evidence type="ECO:0000313" key="7">
    <source>
        <dbReference type="Proteomes" id="UP001160148"/>
    </source>
</evidence>
<reference evidence="6 7" key="1">
    <citation type="submission" date="2023-01" db="EMBL/GenBank/DDBJ databases">
        <authorList>
            <person name="Whitehead M."/>
        </authorList>
    </citation>
    <scope>NUCLEOTIDE SEQUENCE [LARGE SCALE GENOMIC DNA]</scope>
</reference>
<dbReference type="EMBL" id="CARXXK010000003">
    <property type="protein sequence ID" value="CAI6360679.1"/>
    <property type="molecule type" value="Genomic_DNA"/>
</dbReference>
<evidence type="ECO:0000256" key="5">
    <source>
        <dbReference type="SAM" id="Phobius"/>
    </source>
</evidence>
<keyword evidence="7" id="KW-1185">Reference proteome</keyword>
<feature type="transmembrane region" description="Helical" evidence="5">
    <location>
        <begin position="79"/>
        <end position="98"/>
    </location>
</feature>
<dbReference type="AlphaFoldDB" id="A0AAV0WX61"/>
<accession>A0AAV0WX61</accession>
<organism evidence="6 7">
    <name type="scientific">Macrosiphum euphorbiae</name>
    <name type="common">potato aphid</name>
    <dbReference type="NCBI Taxonomy" id="13131"/>
    <lineage>
        <taxon>Eukaryota</taxon>
        <taxon>Metazoa</taxon>
        <taxon>Ecdysozoa</taxon>
        <taxon>Arthropoda</taxon>
        <taxon>Hexapoda</taxon>
        <taxon>Insecta</taxon>
        <taxon>Pterygota</taxon>
        <taxon>Neoptera</taxon>
        <taxon>Paraneoptera</taxon>
        <taxon>Hemiptera</taxon>
        <taxon>Sternorrhyncha</taxon>
        <taxon>Aphidomorpha</taxon>
        <taxon>Aphidoidea</taxon>
        <taxon>Aphididae</taxon>
        <taxon>Macrosiphini</taxon>
        <taxon>Macrosiphum</taxon>
    </lineage>
</organism>
<proteinExistence type="predicted"/>
<evidence type="ECO:0000256" key="4">
    <source>
        <dbReference type="ARBA" id="ARBA00023136"/>
    </source>
</evidence>
<name>A0AAV0WX61_9HEMI</name>
<feature type="transmembrane region" description="Helical" evidence="5">
    <location>
        <begin position="166"/>
        <end position="184"/>
    </location>
</feature>
<feature type="transmembrane region" description="Helical" evidence="5">
    <location>
        <begin position="196"/>
        <end position="215"/>
    </location>
</feature>
<evidence type="ECO:0000256" key="3">
    <source>
        <dbReference type="ARBA" id="ARBA00022989"/>
    </source>
</evidence>
<dbReference type="GO" id="GO:0016020">
    <property type="term" value="C:membrane"/>
    <property type="evidence" value="ECO:0007669"/>
    <property type="project" value="UniProtKB-SubCell"/>
</dbReference>
<sequence length="216" mass="24716">MLEKYVENTGADTRLFNIKLVKDMWKTVTKQRYGYLRCIIMLSAVLLTLNLIVEFGEASFMYMYLQKQFSWTLENFTPFLAYTTLIQATMPVIGLYVLNTKLQLAEMYIGTAVAAVGIFEKFGLAYSVHRWQFYAMKTVGYAAQISQSLVRSQLSKCLPSEDTCKIFAFLIVIENFGVLLYSPMYTAVYVTTIHDFANCFIFFSAILGTFVFVLFG</sequence>
<protein>
    <submittedName>
        <fullName evidence="6">Uncharacterized protein</fullName>
    </submittedName>
</protein>
<dbReference type="InterPro" id="IPR036259">
    <property type="entry name" value="MFS_trans_sf"/>
</dbReference>
<evidence type="ECO:0000313" key="6">
    <source>
        <dbReference type="EMBL" id="CAI6360679.1"/>
    </source>
</evidence>
<gene>
    <name evidence="6" type="ORF">MEUPH1_LOCUS15953</name>
</gene>
<keyword evidence="2 5" id="KW-0812">Transmembrane</keyword>
<comment type="subcellular location">
    <subcellularLocation>
        <location evidence="1">Membrane</location>
        <topology evidence="1">Multi-pass membrane protein</topology>
    </subcellularLocation>
</comment>
<dbReference type="SUPFAM" id="SSF103473">
    <property type="entry name" value="MFS general substrate transporter"/>
    <property type="match status" value="1"/>
</dbReference>
<feature type="transmembrane region" description="Helical" evidence="5">
    <location>
        <begin position="34"/>
        <end position="53"/>
    </location>
</feature>
<keyword evidence="3 5" id="KW-1133">Transmembrane helix</keyword>
<keyword evidence="4 5" id="KW-0472">Membrane</keyword>
<evidence type="ECO:0000256" key="1">
    <source>
        <dbReference type="ARBA" id="ARBA00004141"/>
    </source>
</evidence>